<dbReference type="AlphaFoldDB" id="A0A285IU86"/>
<proteinExistence type="predicted"/>
<dbReference type="InterPro" id="IPR036709">
    <property type="entry name" value="Autotransporte_beta_dom_sf"/>
</dbReference>
<gene>
    <name evidence="2" type="ORF">SAMN06297129_2069</name>
</gene>
<feature type="chain" id="PRO_5013284206" description="Autotransporter domain-containing protein" evidence="1">
    <location>
        <begin position="27"/>
        <end position="768"/>
    </location>
</feature>
<dbReference type="SUPFAM" id="SSF103515">
    <property type="entry name" value="Autotransporter"/>
    <property type="match status" value="1"/>
</dbReference>
<dbReference type="Proteomes" id="UP000231655">
    <property type="component" value="Unassembled WGS sequence"/>
</dbReference>
<evidence type="ECO:0008006" key="4">
    <source>
        <dbReference type="Google" id="ProtNLM"/>
    </source>
</evidence>
<evidence type="ECO:0000313" key="2">
    <source>
        <dbReference type="EMBL" id="SNY51257.1"/>
    </source>
</evidence>
<dbReference type="Gene3D" id="2.40.128.130">
    <property type="entry name" value="Autotransporter beta-domain"/>
    <property type="match status" value="1"/>
</dbReference>
<dbReference type="EMBL" id="OBEA01000003">
    <property type="protein sequence ID" value="SNY51257.1"/>
    <property type="molecule type" value="Genomic_DNA"/>
</dbReference>
<dbReference type="RefSeq" id="WP_143516891.1">
    <property type="nucleotide sequence ID" value="NZ_OBEA01000003.1"/>
</dbReference>
<organism evidence="2 3">
    <name type="scientific">Pseudooceanicola antarcticus</name>
    <dbReference type="NCBI Taxonomy" id="1247613"/>
    <lineage>
        <taxon>Bacteria</taxon>
        <taxon>Pseudomonadati</taxon>
        <taxon>Pseudomonadota</taxon>
        <taxon>Alphaproteobacteria</taxon>
        <taxon>Rhodobacterales</taxon>
        <taxon>Paracoccaceae</taxon>
        <taxon>Pseudooceanicola</taxon>
    </lineage>
</organism>
<evidence type="ECO:0000256" key="1">
    <source>
        <dbReference type="SAM" id="SignalP"/>
    </source>
</evidence>
<feature type="signal peptide" evidence="1">
    <location>
        <begin position="1"/>
        <end position="26"/>
    </location>
</feature>
<accession>A0A285IU86</accession>
<reference evidence="2 3" key="1">
    <citation type="submission" date="2017-09" db="EMBL/GenBank/DDBJ databases">
        <authorList>
            <person name="Ehlers B."/>
            <person name="Leendertz F.H."/>
        </authorList>
    </citation>
    <scope>NUCLEOTIDE SEQUENCE [LARGE SCALE GENOMIC DNA]</scope>
    <source>
        <strain evidence="2 3">CGMCC 1.12662</strain>
    </source>
</reference>
<protein>
    <recommendedName>
        <fullName evidence="4">Autotransporter domain-containing protein</fullName>
    </recommendedName>
</protein>
<sequence length="768" mass="76572">MKDLLTRVSAIALASLALGSAAQAQACDSTTPSNGDTVSCAGNGTGVDFSGIDDLNVTVTGSIVEPTGDGFLAGAGLTLLNSGLMETQGDDVSLLEAGVGSDVTNSGTMTVSTTDYSKGLVLGSDSSFENTASGTVIGGGSKAVGGVLDMGDNATVTNAGTLQAIGGQYVGVLLGANSTLTNTGVIDAENAAIGVGAASTIINSGTIKTYYAPASMISSTGDLTLINTATGAIEVETYGNGISASGDLTLLNDGLINTPGMIGISSGGDAYVRNGRSGAIIAQSGNSTGLQIAGRLDLVNDGLIQNTQGFTIVANGDDSVIVNNGTIRKTTPSNFTAIFTPGSSEIVNSGLIEASSTMSAVLLSGTSRVTNSGTIKNLNESTGSAIAQMSANAIQVDNAGLIEGFTAISLGGGADIVTNSGTIIGTGGTAINFAAGDDTLVLSSLDIRGDVIFGTGNDTLIVNADASAGMLTFGSDLENVTLNAPLAIYTDNTLVVADASFFNGLDMIRGGAARSLGRMVTSLPEGEGWWAATGMDAGSNDDSKSSLGQIAIGRDFGSFGVFLTANRAGAQAHDGMHEMASDSLQAGVSGAFSLGRGLSLSGALFAGTAEATFSDVDGGLELGAAGERVIGISTELSSLAASGLGLTARAGVARHQVDGFNLSSLAGASFAGRSLTTSYLELEASTQVELGRGISLRPYLGASVLQAKGDAMTMSFMGESVSADGSARETELTLGADFSAAEAWSARLETRFGEDGEMAGGVRFGMRF</sequence>
<name>A0A285IU86_9RHOB</name>
<evidence type="ECO:0000313" key="3">
    <source>
        <dbReference type="Proteomes" id="UP000231655"/>
    </source>
</evidence>
<keyword evidence="1" id="KW-0732">Signal</keyword>